<feature type="compositionally biased region" description="Acidic residues" evidence="1">
    <location>
        <begin position="715"/>
        <end position="730"/>
    </location>
</feature>
<name>A0A553PB37_TIGCA</name>
<evidence type="ECO:0000313" key="2">
    <source>
        <dbReference type="EMBL" id="TRY74887.1"/>
    </source>
</evidence>
<evidence type="ECO:0000313" key="3">
    <source>
        <dbReference type="Proteomes" id="UP000318571"/>
    </source>
</evidence>
<evidence type="ECO:0000256" key="1">
    <source>
        <dbReference type="SAM" id="MobiDB-lite"/>
    </source>
</evidence>
<dbReference type="Proteomes" id="UP000318571">
    <property type="component" value="Chromosome 2"/>
</dbReference>
<protein>
    <submittedName>
        <fullName evidence="2">Uncharacterized protein</fullName>
    </submittedName>
</protein>
<feature type="compositionally biased region" description="Basic and acidic residues" evidence="1">
    <location>
        <begin position="678"/>
        <end position="690"/>
    </location>
</feature>
<dbReference type="AlphaFoldDB" id="A0A553PB37"/>
<comment type="caution">
    <text evidence="2">The sequence shown here is derived from an EMBL/GenBank/DDBJ whole genome shotgun (WGS) entry which is preliminary data.</text>
</comment>
<reference evidence="2 3" key="1">
    <citation type="journal article" date="2018" name="Nat. Ecol. Evol.">
        <title>Genomic signatures of mitonuclear coevolution across populations of Tigriopus californicus.</title>
        <authorList>
            <person name="Barreto F.S."/>
            <person name="Watson E.T."/>
            <person name="Lima T.G."/>
            <person name="Willett C.S."/>
            <person name="Edmands S."/>
            <person name="Li W."/>
            <person name="Burton R.S."/>
        </authorList>
    </citation>
    <scope>NUCLEOTIDE SEQUENCE [LARGE SCALE GENOMIC DNA]</scope>
    <source>
        <strain evidence="2 3">San Diego</strain>
    </source>
</reference>
<gene>
    <name evidence="2" type="ORF">TCAL_04510</name>
</gene>
<accession>A0A553PB37</accession>
<dbReference type="EMBL" id="VCGU01000005">
    <property type="protein sequence ID" value="TRY74887.1"/>
    <property type="molecule type" value="Genomic_DNA"/>
</dbReference>
<feature type="region of interest" description="Disordered" evidence="1">
    <location>
        <begin position="61"/>
        <end position="148"/>
    </location>
</feature>
<feature type="compositionally biased region" description="Basic and acidic residues" evidence="1">
    <location>
        <begin position="70"/>
        <end position="134"/>
    </location>
</feature>
<proteinExistence type="predicted"/>
<organism evidence="2 3">
    <name type="scientific">Tigriopus californicus</name>
    <name type="common">Marine copepod</name>
    <dbReference type="NCBI Taxonomy" id="6832"/>
    <lineage>
        <taxon>Eukaryota</taxon>
        <taxon>Metazoa</taxon>
        <taxon>Ecdysozoa</taxon>
        <taxon>Arthropoda</taxon>
        <taxon>Crustacea</taxon>
        <taxon>Multicrustacea</taxon>
        <taxon>Hexanauplia</taxon>
        <taxon>Copepoda</taxon>
        <taxon>Harpacticoida</taxon>
        <taxon>Harpacticidae</taxon>
        <taxon>Tigriopus</taxon>
    </lineage>
</organism>
<feature type="region of interest" description="Disordered" evidence="1">
    <location>
        <begin position="650"/>
        <end position="730"/>
    </location>
</feature>
<keyword evidence="3" id="KW-1185">Reference proteome</keyword>
<sequence>MAAFSAHLIIGSIYKMDNHILRCVQYTMFVPTLIILSALANLTASQIKGVPIRDILKPQNDEEEAIGTSRPKDGYRDSKLFESKDDDKRFNRKDENRDSNHKDEDREFERKDQDRDFNRKEQHRDFDNTTERQTKRGSKSQLPGCKVPKWVSSRFPSRTATFVRPNQILNLGPCRQAFCRVIGVSMELAIQEHCCEFRHHHLNGSTAILKVGETKEVWRSGCQVRYATCQDYLNPPHVNTRLVTEQKNDGCCYSQGRWIMPGDHAFIPEKCSKLICIRHGASAKLIFDSVYDQTDCCEFQDRLVQPGWQISSPFSRGNITCYNGSLVDMSNVKQCSRVALDQICQEQKCAQDSALRELLKVQKHLFYQNEGHRSFPRWGPAPKYASAITLLVPNTGSGKYMENFLDTLIRPMEQFPTTTITYNEKNAWYLDSELLVKSRPNKANNGFEFGSQGVNEYHHRERVEKISTERHLDVAISSVLDAYHAESRDHSIFHYRSPWVVLVIDSKWDESVTLQIFERLSTIIIDLNGGNSFLREKCAKDALGNSLYFTADRVRLHQILGYVAKWNQCESPHNTYPHVYSTNDQRIPAQNKFSIMPPYFRFSHRNKPCWATWFHVDQNNYVVKKRLPCERLRKITETQGRPRVFQTIRSKTISDPTGDHEETVDPLLNDMPLSSNPDVKDFLEDSKENTEQMATETPEPVEPVLNPADLQPEVVGDEQNNEDAYNDYLS</sequence>